<dbReference type="EMBL" id="JBEDUW010000005">
    <property type="protein sequence ID" value="KAK9929681.1"/>
    <property type="molecule type" value="Genomic_DNA"/>
</dbReference>
<evidence type="ECO:0000313" key="2">
    <source>
        <dbReference type="Proteomes" id="UP001457282"/>
    </source>
</evidence>
<evidence type="ECO:0000313" key="1">
    <source>
        <dbReference type="EMBL" id="KAK9929681.1"/>
    </source>
</evidence>
<organism evidence="1 2">
    <name type="scientific">Rubus argutus</name>
    <name type="common">Southern blackberry</name>
    <dbReference type="NCBI Taxonomy" id="59490"/>
    <lineage>
        <taxon>Eukaryota</taxon>
        <taxon>Viridiplantae</taxon>
        <taxon>Streptophyta</taxon>
        <taxon>Embryophyta</taxon>
        <taxon>Tracheophyta</taxon>
        <taxon>Spermatophyta</taxon>
        <taxon>Magnoliopsida</taxon>
        <taxon>eudicotyledons</taxon>
        <taxon>Gunneridae</taxon>
        <taxon>Pentapetalae</taxon>
        <taxon>rosids</taxon>
        <taxon>fabids</taxon>
        <taxon>Rosales</taxon>
        <taxon>Rosaceae</taxon>
        <taxon>Rosoideae</taxon>
        <taxon>Rosoideae incertae sedis</taxon>
        <taxon>Rubus</taxon>
    </lineage>
</organism>
<dbReference type="Proteomes" id="UP001457282">
    <property type="component" value="Unassembled WGS sequence"/>
</dbReference>
<comment type="caution">
    <text evidence="1">The sequence shown here is derived from an EMBL/GenBank/DDBJ whole genome shotgun (WGS) entry which is preliminary data.</text>
</comment>
<accession>A0AAW1X101</accession>
<reference evidence="1 2" key="1">
    <citation type="journal article" date="2023" name="G3 (Bethesda)">
        <title>A chromosome-length genome assembly and annotation of blackberry (Rubus argutus, cv. 'Hillquist').</title>
        <authorList>
            <person name="Bruna T."/>
            <person name="Aryal R."/>
            <person name="Dudchenko O."/>
            <person name="Sargent D.J."/>
            <person name="Mead D."/>
            <person name="Buti M."/>
            <person name="Cavallini A."/>
            <person name="Hytonen T."/>
            <person name="Andres J."/>
            <person name="Pham M."/>
            <person name="Weisz D."/>
            <person name="Mascagni F."/>
            <person name="Usai G."/>
            <person name="Natali L."/>
            <person name="Bassil N."/>
            <person name="Fernandez G.E."/>
            <person name="Lomsadze A."/>
            <person name="Armour M."/>
            <person name="Olukolu B."/>
            <person name="Poorten T."/>
            <person name="Britton C."/>
            <person name="Davik J."/>
            <person name="Ashrafi H."/>
            <person name="Aiden E.L."/>
            <person name="Borodovsky M."/>
            <person name="Worthington M."/>
        </authorList>
    </citation>
    <scope>NUCLEOTIDE SEQUENCE [LARGE SCALE GENOMIC DNA]</scope>
    <source>
        <strain evidence="1">PI 553951</strain>
    </source>
</reference>
<gene>
    <name evidence="1" type="ORF">M0R45_026769</name>
</gene>
<sequence>MVKNGKVFRKAVENSHQPTDALLKRAVVTLRKEESAATAKNEQDVVAMFTLNKTSGMTSEIAIIRSQHCVESRPPQAYHVASLRPQMEPTKLSDDDTEGIYKAEVLIHDAKQA</sequence>
<protein>
    <submittedName>
        <fullName evidence="1">Uncharacterized protein</fullName>
    </submittedName>
</protein>
<name>A0AAW1X101_RUBAR</name>
<dbReference type="AlphaFoldDB" id="A0AAW1X101"/>
<keyword evidence="2" id="KW-1185">Reference proteome</keyword>
<proteinExistence type="predicted"/>